<dbReference type="PANTHER" id="PTHR48081">
    <property type="entry name" value="AB HYDROLASE SUPERFAMILY PROTEIN C4A8.06C"/>
    <property type="match status" value="1"/>
</dbReference>
<feature type="compositionally biased region" description="Polar residues" evidence="2">
    <location>
        <begin position="22"/>
        <end position="32"/>
    </location>
</feature>
<dbReference type="AlphaFoldDB" id="A0A4Q9NDW5"/>
<organism evidence="4">
    <name type="scientific">Dichomitus squalens</name>
    <dbReference type="NCBI Taxonomy" id="114155"/>
    <lineage>
        <taxon>Eukaryota</taxon>
        <taxon>Fungi</taxon>
        <taxon>Dikarya</taxon>
        <taxon>Basidiomycota</taxon>
        <taxon>Agaricomycotina</taxon>
        <taxon>Agaricomycetes</taxon>
        <taxon>Polyporales</taxon>
        <taxon>Polyporaceae</taxon>
        <taxon>Dichomitus</taxon>
    </lineage>
</organism>
<dbReference type="EMBL" id="ML143433">
    <property type="protein sequence ID" value="TBU27373.1"/>
    <property type="molecule type" value="Genomic_DNA"/>
</dbReference>
<dbReference type="Pfam" id="PF07859">
    <property type="entry name" value="Abhydrolase_3"/>
    <property type="match status" value="1"/>
</dbReference>
<dbReference type="Gene3D" id="3.40.50.1820">
    <property type="entry name" value="alpha/beta hydrolase"/>
    <property type="match status" value="1"/>
</dbReference>
<evidence type="ECO:0000256" key="1">
    <source>
        <dbReference type="ARBA" id="ARBA00022801"/>
    </source>
</evidence>
<proteinExistence type="predicted"/>
<feature type="domain" description="Alpha/beta hydrolase fold-3" evidence="3">
    <location>
        <begin position="94"/>
        <end position="308"/>
    </location>
</feature>
<protein>
    <submittedName>
        <fullName evidence="4">Alpha/beta-hydrolase</fullName>
    </submittedName>
</protein>
<name>A0A4Q9NDW5_9APHY</name>
<accession>A0A4Q9NDW5</accession>
<evidence type="ECO:0000256" key="2">
    <source>
        <dbReference type="SAM" id="MobiDB-lite"/>
    </source>
</evidence>
<feature type="region of interest" description="Disordered" evidence="2">
    <location>
        <begin position="16"/>
        <end position="36"/>
    </location>
</feature>
<dbReference type="SUPFAM" id="SSF53474">
    <property type="entry name" value="alpha/beta-Hydrolases"/>
    <property type="match status" value="1"/>
</dbReference>
<dbReference type="InterPro" id="IPR050300">
    <property type="entry name" value="GDXG_lipolytic_enzyme"/>
</dbReference>
<sequence>MASDPEFAAALAELQSAAAASTPNPVSSSSPQEAIREKMRQSTKIMQQVLAKTLPPESAYSVEDRLVPVEGGQIKVRIVIPTTDDEAKTFPVHVWIHGGGFVFGDLDNDDYQLRKISVDQQIVTVNVDYRLAPEHPFPVGLTDSLTALKWTVENAASIRVDTSKGLIVGGDSAGGNLATSIGHLVRDDPFFEGRPVTGLLLREPSVINPAAYPDELKADLLAYDEYQNTPTLTRAGLLQTRAWLNAPPADPRYSPVLAPSHAGLAPAFIQYNEQDPLRDDARVLEKLIREAGGKVKSVFYPGVPHAFYYLAPSISLAQKVWRDTEEGLRWLLAGAP</sequence>
<evidence type="ECO:0000313" key="4">
    <source>
        <dbReference type="EMBL" id="TBU27373.1"/>
    </source>
</evidence>
<dbReference type="PANTHER" id="PTHR48081:SF8">
    <property type="entry name" value="ALPHA_BETA HYDROLASE FOLD-3 DOMAIN-CONTAINING PROTEIN-RELATED"/>
    <property type="match status" value="1"/>
</dbReference>
<dbReference type="ESTHER" id="dicsq-r7slz3">
    <property type="family name" value="Hormone-sensitive_lipase_like"/>
</dbReference>
<gene>
    <name evidence="4" type="ORF">BD311DRAFT_760624</name>
</gene>
<reference evidence="4" key="1">
    <citation type="submission" date="2019-01" db="EMBL/GenBank/DDBJ databases">
        <title>Draft genome sequences of three monokaryotic isolates of the white-rot basidiomycete fungus Dichomitus squalens.</title>
        <authorList>
            <consortium name="DOE Joint Genome Institute"/>
            <person name="Lopez S.C."/>
            <person name="Andreopoulos B."/>
            <person name="Pangilinan J."/>
            <person name="Lipzen A."/>
            <person name="Riley R."/>
            <person name="Ahrendt S."/>
            <person name="Ng V."/>
            <person name="Barry K."/>
            <person name="Daum C."/>
            <person name="Grigoriev I.V."/>
            <person name="Hilden K.S."/>
            <person name="Makela M.R."/>
            <person name="de Vries R.P."/>
        </authorList>
    </citation>
    <scope>NUCLEOTIDE SEQUENCE [LARGE SCALE GENOMIC DNA]</scope>
    <source>
        <strain evidence="4">OM18370.1</strain>
    </source>
</reference>
<keyword evidence="1 4" id="KW-0378">Hydrolase</keyword>
<dbReference type="GO" id="GO:0016787">
    <property type="term" value="F:hydrolase activity"/>
    <property type="evidence" value="ECO:0007669"/>
    <property type="project" value="UniProtKB-KW"/>
</dbReference>
<evidence type="ECO:0000259" key="3">
    <source>
        <dbReference type="Pfam" id="PF07859"/>
    </source>
</evidence>
<dbReference type="Proteomes" id="UP000292957">
    <property type="component" value="Unassembled WGS sequence"/>
</dbReference>
<dbReference type="InterPro" id="IPR013094">
    <property type="entry name" value="AB_hydrolase_3"/>
</dbReference>
<dbReference type="OrthoDB" id="408631at2759"/>
<dbReference type="InterPro" id="IPR029058">
    <property type="entry name" value="AB_hydrolase_fold"/>
</dbReference>